<dbReference type="Gene3D" id="3.40.50.720">
    <property type="entry name" value="NAD(P)-binding Rossmann-like Domain"/>
    <property type="match status" value="1"/>
</dbReference>
<organism evidence="2">
    <name type="scientific">groundwater metagenome</name>
    <dbReference type="NCBI Taxonomy" id="717931"/>
    <lineage>
        <taxon>unclassified sequences</taxon>
        <taxon>metagenomes</taxon>
        <taxon>ecological metagenomes</taxon>
    </lineage>
</organism>
<name>A0A098EC21_9ZZZZ</name>
<dbReference type="GO" id="GO:0016831">
    <property type="term" value="F:carboxy-lyase activity"/>
    <property type="evidence" value="ECO:0007669"/>
    <property type="project" value="InterPro"/>
</dbReference>
<reference evidence="2" key="1">
    <citation type="submission" date="2014-09" db="EMBL/GenBank/DDBJ databases">
        <authorList>
            <person name="Probst J Alexander"/>
        </authorList>
    </citation>
    <scope>NUCLEOTIDE SEQUENCE</scope>
</reference>
<feature type="domain" description="NAD(P)-binding" evidence="1">
    <location>
        <begin position="9"/>
        <end position="316"/>
    </location>
</feature>
<evidence type="ECO:0000259" key="1">
    <source>
        <dbReference type="Pfam" id="PF16363"/>
    </source>
</evidence>
<protein>
    <submittedName>
        <fullName evidence="2">NAD dependent epimerase/dehydratase</fullName>
    </submittedName>
</protein>
<dbReference type="InterPro" id="IPR016040">
    <property type="entry name" value="NAD(P)-bd_dom"/>
</dbReference>
<dbReference type="InterPro" id="IPR036291">
    <property type="entry name" value="NAD(P)-bd_dom_sf"/>
</dbReference>
<dbReference type="InterPro" id="IPR045869">
    <property type="entry name" value="Arna-like_SDR_e"/>
</dbReference>
<dbReference type="AlphaFoldDB" id="A0A098EC21"/>
<accession>A0A098EC21</accession>
<dbReference type="SUPFAM" id="SSF51735">
    <property type="entry name" value="NAD(P)-binding Rossmann-fold domains"/>
    <property type="match status" value="1"/>
</dbReference>
<sequence length="334" mass="37581">MNWKNKKILVTGAGGFIGSHLTERLVELGADVSALVRYNSRNDWGMIELFPGETKEKINVITGDIKDSDAMRWAAKDINIIFHLAALIPIPYSYIHPRESIETNTIGTLNVLMAAKENNVERMIHTSTSETYGTAQYIPIDEKHLLQGQSPYSASKIGADKIVESFYLSYGLPVATLRPFNVYGPRQSARAVIPTIITQALTKNEVFLGSKHPTRDLTYVADTVEGFIKLAEADKSVLGEVINVGSNFEISICDLANKIVSLISKNTDKDIKIKFDEFRVRPDKSEVERLWCDNRKAKKFMNWESKVSLDEGLKKTIDYISNNINKYKPNIYNV</sequence>
<gene>
    <name evidence="2" type="ORF">MSIBF_A3150009</name>
</gene>
<dbReference type="PANTHER" id="PTHR43000">
    <property type="entry name" value="DTDP-D-GLUCOSE 4,6-DEHYDRATASE-RELATED"/>
    <property type="match status" value="1"/>
</dbReference>
<dbReference type="Pfam" id="PF16363">
    <property type="entry name" value="GDP_Man_Dehyd"/>
    <property type="match status" value="1"/>
</dbReference>
<dbReference type="CDD" id="cd05257">
    <property type="entry name" value="Arna_like_SDR_e"/>
    <property type="match status" value="1"/>
</dbReference>
<dbReference type="EMBL" id="CCXY01000241">
    <property type="protein sequence ID" value="CEG13059.1"/>
    <property type="molecule type" value="Genomic_DNA"/>
</dbReference>
<evidence type="ECO:0000313" key="2">
    <source>
        <dbReference type="EMBL" id="CEG13059.1"/>
    </source>
</evidence>
<proteinExistence type="predicted"/>